<evidence type="ECO:0000313" key="1">
    <source>
        <dbReference type="EMBL" id="ARE22329.1"/>
    </source>
</evidence>
<proteinExistence type="predicted"/>
<protein>
    <submittedName>
        <fullName evidence="1">Uncharacterized protein</fullName>
    </submittedName>
</protein>
<dbReference type="RefSeq" id="WP_063284009.1">
    <property type="nucleotide sequence ID" value="NZ_CP015901.2"/>
</dbReference>
<accession>A0AA34XK07</accession>
<evidence type="ECO:0000313" key="2">
    <source>
        <dbReference type="Proteomes" id="UP000192161"/>
    </source>
</evidence>
<sequence>MKKDDFIVPVNDNLVSDRFKMMRDGWLKWKKEELTQKYEQEQREQIAKLKAGDYELDESEKKFPNIREQVNIEVEGLEQRLLRKYNVPQTNLTKFTNGSNPITKNLLSFASEVYGKSEQWFLYGDLKDYIYTLFNPDRKIMRVSKADAEKLAVVAEVKGLTYGNDQKLVNLAQEVLEFPKIEQNTDLIKLKDEMPDVLKLYKLLSLRAPETVLNTKSAWWALNMENKYRNETDKKSLMDAYFEELEDYRILPSQFRTFPMMIIIRPELTKKDIEIAEKIRKTGTDVGHTENETRTYLENLRKNLKQELIHQKDVIDMYNEYPSKTGKPLGDWIFERLTVNANSFQVGDGISTQILENVSFVEIIWLRKENRRLVLPEKEKQKIKQ</sequence>
<dbReference type="Proteomes" id="UP000192161">
    <property type="component" value="Chromosome"/>
</dbReference>
<gene>
    <name evidence="1" type="ORF">LLJM3_0106</name>
</gene>
<organism evidence="1 2">
    <name type="scientific">Lactococcus lactis subsp. cremoris</name>
    <name type="common">Streptococcus cremoris</name>
    <dbReference type="NCBI Taxonomy" id="1359"/>
    <lineage>
        <taxon>Bacteria</taxon>
        <taxon>Bacillati</taxon>
        <taxon>Bacillota</taxon>
        <taxon>Bacilli</taxon>
        <taxon>Lactobacillales</taxon>
        <taxon>Streptococcaceae</taxon>
        <taxon>Lactococcus</taxon>
    </lineage>
</organism>
<name>A0AA34XK07_LACLC</name>
<dbReference type="AlphaFoldDB" id="A0AA34XK07"/>
<reference evidence="1 2" key="1">
    <citation type="journal article" date="2017" name="BMC Genomics">
        <title>Comparative and functional genomics of the Lactococcus lactis taxon; insights into evolution and niche adaptation.</title>
        <authorList>
            <person name="Kelleher P."/>
            <person name="Bottacini F."/>
            <person name="Mahony J."/>
            <person name="Kilcawley K.N."/>
            <person name="van Sinderen D."/>
        </authorList>
    </citation>
    <scope>NUCLEOTIDE SEQUENCE [LARGE SCALE GENOMIC DNA]</scope>
    <source>
        <strain evidence="1 2">JM3</strain>
    </source>
</reference>
<dbReference type="EMBL" id="CP015901">
    <property type="protein sequence ID" value="ARE22329.1"/>
    <property type="molecule type" value="Genomic_DNA"/>
</dbReference>